<gene>
    <name evidence="1" type="ORF">ACD_4C00397G0002</name>
</gene>
<reference evidence="1" key="1">
    <citation type="journal article" date="2012" name="Science">
        <title>Fermentation, hydrogen, and sulfur metabolism in multiple uncultivated bacterial phyla.</title>
        <authorList>
            <person name="Wrighton K.C."/>
            <person name="Thomas B.C."/>
            <person name="Sharon I."/>
            <person name="Miller C.S."/>
            <person name="Castelle C.J."/>
            <person name="VerBerkmoes N.C."/>
            <person name="Wilkins M.J."/>
            <person name="Hettich R.L."/>
            <person name="Lipton M.S."/>
            <person name="Williams K.H."/>
            <person name="Long P.E."/>
            <person name="Banfield J.F."/>
        </authorList>
    </citation>
    <scope>NUCLEOTIDE SEQUENCE [LARGE SCALE GENOMIC DNA]</scope>
</reference>
<dbReference type="InterPro" id="IPR018490">
    <property type="entry name" value="cNMP-bd_dom_sf"/>
</dbReference>
<name>K2FTH5_9BACT</name>
<accession>K2FTH5</accession>
<evidence type="ECO:0008006" key="2">
    <source>
        <dbReference type="Google" id="ProtNLM"/>
    </source>
</evidence>
<comment type="caution">
    <text evidence="1">The sequence shown here is derived from an EMBL/GenBank/DDBJ whole genome shotgun (WGS) entry which is preliminary data.</text>
</comment>
<sequence length="197" mass="23209">MNLKETSTQHDSVSYSLRFDEIWIQGIKNIIGNAEIFKWIVLIPFLIKLKSFKKSINVIHVSPGNKVFHEWNKNCDTIYIHLEGDLAVKKNANMINIKIGDPVWEMWYLDQKKWRTADVISENWAYLLELKRDFLESEELKDFWPIFLKNLKIIRAKRLSNIKESCWECETICGKITKWVCALLGLEENNFLATSDI</sequence>
<dbReference type="InterPro" id="IPR014710">
    <property type="entry name" value="RmlC-like_jellyroll"/>
</dbReference>
<dbReference type="AlphaFoldDB" id="K2FTH5"/>
<organism evidence="1">
    <name type="scientific">uncultured bacterium</name>
    <name type="common">gcode 4</name>
    <dbReference type="NCBI Taxonomy" id="1234023"/>
    <lineage>
        <taxon>Bacteria</taxon>
        <taxon>environmental samples</taxon>
    </lineage>
</organism>
<dbReference type="EMBL" id="AMFJ01000913">
    <property type="protein sequence ID" value="EKE26173.1"/>
    <property type="molecule type" value="Genomic_DNA"/>
</dbReference>
<protein>
    <recommendedName>
        <fullName evidence="2">Cyclic nucleotide-binding domain-containing protein</fullName>
    </recommendedName>
</protein>
<dbReference type="SUPFAM" id="SSF51206">
    <property type="entry name" value="cAMP-binding domain-like"/>
    <property type="match status" value="1"/>
</dbReference>
<proteinExistence type="predicted"/>
<dbReference type="Gene3D" id="2.60.120.10">
    <property type="entry name" value="Jelly Rolls"/>
    <property type="match status" value="1"/>
</dbReference>
<evidence type="ECO:0000313" key="1">
    <source>
        <dbReference type="EMBL" id="EKE26173.1"/>
    </source>
</evidence>